<dbReference type="InParanoid" id="A0A2H3DA39"/>
<dbReference type="EMBL" id="KZ293659">
    <property type="protein sequence ID" value="PBK92115.1"/>
    <property type="molecule type" value="Genomic_DNA"/>
</dbReference>
<evidence type="ECO:0000313" key="1">
    <source>
        <dbReference type="EMBL" id="PBK92115.1"/>
    </source>
</evidence>
<reference evidence="2" key="1">
    <citation type="journal article" date="2017" name="Nat. Ecol. Evol.">
        <title>Genome expansion and lineage-specific genetic innovations in the forest pathogenic fungi Armillaria.</title>
        <authorList>
            <person name="Sipos G."/>
            <person name="Prasanna A.N."/>
            <person name="Walter M.C."/>
            <person name="O'Connor E."/>
            <person name="Balint B."/>
            <person name="Krizsan K."/>
            <person name="Kiss B."/>
            <person name="Hess J."/>
            <person name="Varga T."/>
            <person name="Slot J."/>
            <person name="Riley R."/>
            <person name="Boka B."/>
            <person name="Rigling D."/>
            <person name="Barry K."/>
            <person name="Lee J."/>
            <person name="Mihaltcheva S."/>
            <person name="LaButti K."/>
            <person name="Lipzen A."/>
            <person name="Waldron R."/>
            <person name="Moloney N.M."/>
            <person name="Sperisen C."/>
            <person name="Kredics L."/>
            <person name="Vagvoelgyi C."/>
            <person name="Patrignani A."/>
            <person name="Fitzpatrick D."/>
            <person name="Nagy I."/>
            <person name="Doyle S."/>
            <person name="Anderson J.B."/>
            <person name="Grigoriev I.V."/>
            <person name="Gueldener U."/>
            <person name="Muensterkoetter M."/>
            <person name="Nagy L.G."/>
        </authorList>
    </citation>
    <scope>NUCLEOTIDE SEQUENCE [LARGE SCALE GENOMIC DNA]</scope>
    <source>
        <strain evidence="2">Ar21-2</strain>
    </source>
</reference>
<accession>A0A2H3DA39</accession>
<protein>
    <submittedName>
        <fullName evidence="1">Uncharacterized protein</fullName>
    </submittedName>
</protein>
<dbReference type="Proteomes" id="UP000217790">
    <property type="component" value="Unassembled WGS sequence"/>
</dbReference>
<evidence type="ECO:0000313" key="2">
    <source>
        <dbReference type="Proteomes" id="UP000217790"/>
    </source>
</evidence>
<keyword evidence="2" id="KW-1185">Reference proteome</keyword>
<gene>
    <name evidence="1" type="ORF">ARMGADRAFT_1031042</name>
</gene>
<sequence>MQSAPKLPQSSGSWAIEAWERRAVWKVLEMGIFAERIAISSPVSQFQGYQTRRCRRIHHARNNASDKKWTGSVRVQSEMRADGGTELKGNTAVVTGKIFVGVVQCIIHPTDNTLLEFPSHISLLTRAALVLRFSRGGLGLEGYRSQLFTWAEVIGEHYTLLLSEEEVSASASIRISRSQAPPCFKVGAVVNGPLGSISQRGAFDNRRDYSHSEDAMGASLSLTFLGLSSTEEVGGSTEWKEAYSPSSVTECSDIVGEKIHVAKECLVWFLVDSVGIPEDGRGRPPVTKRVVRVQDE</sequence>
<proteinExistence type="predicted"/>
<dbReference type="AlphaFoldDB" id="A0A2H3DA39"/>
<organism evidence="1 2">
    <name type="scientific">Armillaria gallica</name>
    <name type="common">Bulbous honey fungus</name>
    <name type="synonym">Armillaria bulbosa</name>
    <dbReference type="NCBI Taxonomy" id="47427"/>
    <lineage>
        <taxon>Eukaryota</taxon>
        <taxon>Fungi</taxon>
        <taxon>Dikarya</taxon>
        <taxon>Basidiomycota</taxon>
        <taxon>Agaricomycotina</taxon>
        <taxon>Agaricomycetes</taxon>
        <taxon>Agaricomycetidae</taxon>
        <taxon>Agaricales</taxon>
        <taxon>Marasmiineae</taxon>
        <taxon>Physalacriaceae</taxon>
        <taxon>Armillaria</taxon>
    </lineage>
</organism>
<name>A0A2H3DA39_ARMGA</name>